<proteinExistence type="predicted"/>
<dbReference type="Proteomes" id="UP000250321">
    <property type="component" value="Unassembled WGS sequence"/>
</dbReference>
<gene>
    <name evidence="2" type="ORF">Pyn_13436</name>
</gene>
<evidence type="ECO:0000313" key="3">
    <source>
        <dbReference type="Proteomes" id="UP000250321"/>
    </source>
</evidence>
<protein>
    <submittedName>
        <fullName evidence="2">Uncharacterized protein</fullName>
    </submittedName>
</protein>
<dbReference type="AlphaFoldDB" id="A0A314ZP03"/>
<feature type="compositionally biased region" description="Basic and acidic residues" evidence="1">
    <location>
        <begin position="1"/>
        <end position="11"/>
    </location>
</feature>
<evidence type="ECO:0000313" key="2">
    <source>
        <dbReference type="EMBL" id="PQQ18938.1"/>
    </source>
</evidence>
<comment type="caution">
    <text evidence="2">The sequence shown here is derived from an EMBL/GenBank/DDBJ whole genome shotgun (WGS) entry which is preliminary data.</text>
</comment>
<keyword evidence="3" id="KW-1185">Reference proteome</keyword>
<feature type="region of interest" description="Disordered" evidence="1">
    <location>
        <begin position="1"/>
        <end position="26"/>
    </location>
</feature>
<organism evidence="2 3">
    <name type="scientific">Prunus yedoensis var. nudiflora</name>
    <dbReference type="NCBI Taxonomy" id="2094558"/>
    <lineage>
        <taxon>Eukaryota</taxon>
        <taxon>Viridiplantae</taxon>
        <taxon>Streptophyta</taxon>
        <taxon>Embryophyta</taxon>
        <taxon>Tracheophyta</taxon>
        <taxon>Spermatophyta</taxon>
        <taxon>Magnoliopsida</taxon>
        <taxon>eudicotyledons</taxon>
        <taxon>Gunneridae</taxon>
        <taxon>Pentapetalae</taxon>
        <taxon>rosids</taxon>
        <taxon>fabids</taxon>
        <taxon>Rosales</taxon>
        <taxon>Rosaceae</taxon>
        <taxon>Amygdaloideae</taxon>
        <taxon>Amygdaleae</taxon>
        <taxon>Prunus</taxon>
    </lineage>
</organism>
<evidence type="ECO:0000256" key="1">
    <source>
        <dbReference type="SAM" id="MobiDB-lite"/>
    </source>
</evidence>
<sequence>MGSDRKSEEKKKSRKRSTSSDSEGTQNLSSLFCFSFLSGWLLRNQAKIEIGKEADEENILLFIAFVVMF</sequence>
<name>A0A314ZP03_PRUYE</name>
<dbReference type="EMBL" id="PJQY01000091">
    <property type="protein sequence ID" value="PQQ18938.1"/>
    <property type="molecule type" value="Genomic_DNA"/>
</dbReference>
<accession>A0A314ZP03</accession>
<reference evidence="2 3" key="1">
    <citation type="submission" date="2018-02" db="EMBL/GenBank/DDBJ databases">
        <title>Draft genome of wild Prunus yedoensis var. nudiflora.</title>
        <authorList>
            <person name="Baek S."/>
            <person name="Kim J.-H."/>
            <person name="Choi K."/>
            <person name="Kim G.-B."/>
            <person name="Cho A."/>
            <person name="Jang H."/>
            <person name="Shin C.-H."/>
            <person name="Yu H.-J."/>
            <person name="Mun J.-H."/>
        </authorList>
    </citation>
    <scope>NUCLEOTIDE SEQUENCE [LARGE SCALE GENOMIC DNA]</scope>
    <source>
        <strain evidence="3">cv. Jeju island</strain>
        <tissue evidence="2">Leaf</tissue>
    </source>
</reference>